<accession>A0A2T8JCI9</accession>
<keyword evidence="2" id="KW-0812">Transmembrane</keyword>
<evidence type="ECO:0000313" key="3">
    <source>
        <dbReference type="EMBL" id="PVH47628.1"/>
    </source>
</evidence>
<keyword evidence="2" id="KW-1133">Transmembrane helix</keyword>
<dbReference type="EMBL" id="CM008049">
    <property type="protein sequence ID" value="PVH47628.1"/>
    <property type="molecule type" value="Genomic_DNA"/>
</dbReference>
<feature type="transmembrane region" description="Helical" evidence="2">
    <location>
        <begin position="58"/>
        <end position="80"/>
    </location>
</feature>
<feature type="compositionally biased region" description="Basic and acidic residues" evidence="1">
    <location>
        <begin position="12"/>
        <end position="23"/>
    </location>
</feature>
<feature type="region of interest" description="Disordered" evidence="1">
    <location>
        <begin position="1"/>
        <end position="51"/>
    </location>
</feature>
<gene>
    <name evidence="3" type="ORF">PAHAL_4G104600</name>
</gene>
<dbReference type="Proteomes" id="UP000243499">
    <property type="component" value="Chromosome 4"/>
</dbReference>
<proteinExistence type="predicted"/>
<evidence type="ECO:0000256" key="1">
    <source>
        <dbReference type="SAM" id="MobiDB-lite"/>
    </source>
</evidence>
<reference evidence="3" key="1">
    <citation type="submission" date="2018-04" db="EMBL/GenBank/DDBJ databases">
        <title>WGS assembly of Panicum hallii.</title>
        <authorList>
            <person name="Lovell J."/>
            <person name="Jenkins J."/>
            <person name="Lowry D."/>
            <person name="Mamidi S."/>
            <person name="Sreedasyam A."/>
            <person name="Weng X."/>
            <person name="Barry K."/>
            <person name="Bonette J."/>
            <person name="Campitelli B."/>
            <person name="Daum C."/>
            <person name="Gordon S."/>
            <person name="Gould B."/>
            <person name="Lipzen A."/>
            <person name="Macqueen A."/>
            <person name="Palacio-Mejia J."/>
            <person name="Plott C."/>
            <person name="Shakirov E."/>
            <person name="Shu S."/>
            <person name="Yoshinaga Y."/>
            <person name="Zane M."/>
            <person name="Rokhsar D."/>
            <person name="Grimwood J."/>
            <person name="Schmutz J."/>
            <person name="Juenger T."/>
        </authorList>
    </citation>
    <scope>NUCLEOTIDE SEQUENCE [LARGE SCALE GENOMIC DNA]</scope>
    <source>
        <strain evidence="3">FIL2</strain>
    </source>
</reference>
<dbReference type="AlphaFoldDB" id="A0A2T8JCI9"/>
<name>A0A2T8JCI9_9POAL</name>
<dbReference type="Gramene" id="PVH47628">
    <property type="protein sequence ID" value="PVH47628"/>
    <property type="gene ID" value="PAHAL_4G104600"/>
</dbReference>
<sequence>MDLQGQKPLKSQQEKFGDPDRKGGRCTLAPAGLRPLAAHPDASGLQTGDVPSGVDNPFFSGEILLLLPVVGAPVFAVLFLRGPQLHFSAAPATWRPPRRTFGRAGRGVDRRRGPIVPSCPPHVTVSWRDC</sequence>
<organism evidence="3">
    <name type="scientific">Panicum hallii</name>
    <dbReference type="NCBI Taxonomy" id="206008"/>
    <lineage>
        <taxon>Eukaryota</taxon>
        <taxon>Viridiplantae</taxon>
        <taxon>Streptophyta</taxon>
        <taxon>Embryophyta</taxon>
        <taxon>Tracheophyta</taxon>
        <taxon>Spermatophyta</taxon>
        <taxon>Magnoliopsida</taxon>
        <taxon>Liliopsida</taxon>
        <taxon>Poales</taxon>
        <taxon>Poaceae</taxon>
        <taxon>PACMAD clade</taxon>
        <taxon>Panicoideae</taxon>
        <taxon>Panicodae</taxon>
        <taxon>Paniceae</taxon>
        <taxon>Panicinae</taxon>
        <taxon>Panicum</taxon>
        <taxon>Panicum sect. Panicum</taxon>
    </lineage>
</organism>
<keyword evidence="2" id="KW-0472">Membrane</keyword>
<protein>
    <submittedName>
        <fullName evidence="3">Uncharacterized protein</fullName>
    </submittedName>
</protein>
<evidence type="ECO:0000256" key="2">
    <source>
        <dbReference type="SAM" id="Phobius"/>
    </source>
</evidence>